<dbReference type="Proteomes" id="UP000007015">
    <property type="component" value="Chromosome 3"/>
</dbReference>
<evidence type="ECO:0000313" key="4">
    <source>
        <dbReference type="Proteomes" id="UP000007015"/>
    </source>
</evidence>
<feature type="domain" description="DUF1618" evidence="2">
    <location>
        <begin position="273"/>
        <end position="399"/>
    </location>
</feature>
<dbReference type="Gramene" id="BGIOSGA009795-TA">
    <property type="protein sequence ID" value="BGIOSGA009795-PA"/>
    <property type="gene ID" value="BGIOSGA009795"/>
</dbReference>
<dbReference type="EMBL" id="CM000128">
    <property type="protein sequence ID" value="EAY91893.1"/>
    <property type="molecule type" value="Genomic_DNA"/>
</dbReference>
<evidence type="ECO:0000259" key="2">
    <source>
        <dbReference type="Pfam" id="PF07762"/>
    </source>
</evidence>
<dbReference type="STRING" id="39946.A2XM33"/>
<proteinExistence type="predicted"/>
<accession>A2XM33</accession>
<feature type="domain" description="DUF1618" evidence="2">
    <location>
        <begin position="503"/>
        <end position="623"/>
    </location>
</feature>
<protein>
    <recommendedName>
        <fullName evidence="2">DUF1618 domain-containing protein</fullName>
    </recommendedName>
</protein>
<evidence type="ECO:0000313" key="3">
    <source>
        <dbReference type="EMBL" id="EAY91893.1"/>
    </source>
</evidence>
<dbReference type="HOGENOM" id="CLU_317714_0_0_1"/>
<dbReference type="InterPro" id="IPR011676">
    <property type="entry name" value="DUF1618"/>
</dbReference>
<dbReference type="PANTHER" id="PTHR33086">
    <property type="entry name" value="OS05G0468200 PROTEIN-RELATED"/>
    <property type="match status" value="1"/>
</dbReference>
<dbReference type="PANTHER" id="PTHR33086:SF94">
    <property type="entry name" value="EXPRESSED PROTEIN"/>
    <property type="match status" value="1"/>
</dbReference>
<dbReference type="AlphaFoldDB" id="A2XM33"/>
<name>A2XM33_ORYSI</name>
<dbReference type="Pfam" id="PF07762">
    <property type="entry name" value="DUF1618"/>
    <property type="match status" value="2"/>
</dbReference>
<keyword evidence="4" id="KW-1185">Reference proteome</keyword>
<organism evidence="3 4">
    <name type="scientific">Oryza sativa subsp. indica</name>
    <name type="common">Rice</name>
    <dbReference type="NCBI Taxonomy" id="39946"/>
    <lineage>
        <taxon>Eukaryota</taxon>
        <taxon>Viridiplantae</taxon>
        <taxon>Streptophyta</taxon>
        <taxon>Embryophyta</taxon>
        <taxon>Tracheophyta</taxon>
        <taxon>Spermatophyta</taxon>
        <taxon>Magnoliopsida</taxon>
        <taxon>Liliopsida</taxon>
        <taxon>Poales</taxon>
        <taxon>Poaceae</taxon>
        <taxon>BOP clade</taxon>
        <taxon>Oryzoideae</taxon>
        <taxon>Oryzeae</taxon>
        <taxon>Oryzinae</taxon>
        <taxon>Oryza</taxon>
        <taxon>Oryza sativa</taxon>
    </lineage>
</organism>
<gene>
    <name evidence="3" type="ORF">OsI_13542</name>
</gene>
<evidence type="ECO:0000256" key="1">
    <source>
        <dbReference type="SAM" id="MobiDB-lite"/>
    </source>
</evidence>
<reference evidence="3 4" key="1">
    <citation type="journal article" date="2005" name="PLoS Biol.">
        <title>The genomes of Oryza sativa: a history of duplications.</title>
        <authorList>
            <person name="Yu J."/>
            <person name="Wang J."/>
            <person name="Lin W."/>
            <person name="Li S."/>
            <person name="Li H."/>
            <person name="Zhou J."/>
            <person name="Ni P."/>
            <person name="Dong W."/>
            <person name="Hu S."/>
            <person name="Zeng C."/>
            <person name="Zhang J."/>
            <person name="Zhang Y."/>
            <person name="Li R."/>
            <person name="Xu Z."/>
            <person name="Li S."/>
            <person name="Li X."/>
            <person name="Zheng H."/>
            <person name="Cong L."/>
            <person name="Lin L."/>
            <person name="Yin J."/>
            <person name="Geng J."/>
            <person name="Li G."/>
            <person name="Shi J."/>
            <person name="Liu J."/>
            <person name="Lv H."/>
            <person name="Li J."/>
            <person name="Wang J."/>
            <person name="Deng Y."/>
            <person name="Ran L."/>
            <person name="Shi X."/>
            <person name="Wang X."/>
            <person name="Wu Q."/>
            <person name="Li C."/>
            <person name="Ren X."/>
            <person name="Wang J."/>
            <person name="Wang X."/>
            <person name="Li D."/>
            <person name="Liu D."/>
            <person name="Zhang X."/>
            <person name="Ji Z."/>
            <person name="Zhao W."/>
            <person name="Sun Y."/>
            <person name="Zhang Z."/>
            <person name="Bao J."/>
            <person name="Han Y."/>
            <person name="Dong L."/>
            <person name="Ji J."/>
            <person name="Chen P."/>
            <person name="Wu S."/>
            <person name="Liu J."/>
            <person name="Xiao Y."/>
            <person name="Bu D."/>
            <person name="Tan J."/>
            <person name="Yang L."/>
            <person name="Ye C."/>
            <person name="Zhang J."/>
            <person name="Xu J."/>
            <person name="Zhou Y."/>
            <person name="Yu Y."/>
            <person name="Zhang B."/>
            <person name="Zhuang S."/>
            <person name="Wei H."/>
            <person name="Liu B."/>
            <person name="Lei M."/>
            <person name="Yu H."/>
            <person name="Li Y."/>
            <person name="Xu H."/>
            <person name="Wei S."/>
            <person name="He X."/>
            <person name="Fang L."/>
            <person name="Zhang Z."/>
            <person name="Zhang Y."/>
            <person name="Huang X."/>
            <person name="Su Z."/>
            <person name="Tong W."/>
            <person name="Li J."/>
            <person name="Tong Z."/>
            <person name="Li S."/>
            <person name="Ye J."/>
            <person name="Wang L."/>
            <person name="Fang L."/>
            <person name="Lei T."/>
            <person name="Chen C."/>
            <person name="Chen H."/>
            <person name="Xu Z."/>
            <person name="Li H."/>
            <person name="Huang H."/>
            <person name="Zhang F."/>
            <person name="Xu H."/>
            <person name="Li N."/>
            <person name="Zhao C."/>
            <person name="Li S."/>
            <person name="Dong L."/>
            <person name="Huang Y."/>
            <person name="Li L."/>
            <person name="Xi Y."/>
            <person name="Qi Q."/>
            <person name="Li W."/>
            <person name="Zhang B."/>
            <person name="Hu W."/>
            <person name="Zhang Y."/>
            <person name="Tian X."/>
            <person name="Jiao Y."/>
            <person name="Liang X."/>
            <person name="Jin J."/>
            <person name="Gao L."/>
            <person name="Zheng W."/>
            <person name="Hao B."/>
            <person name="Liu S."/>
            <person name="Wang W."/>
            <person name="Yuan L."/>
            <person name="Cao M."/>
            <person name="McDermott J."/>
            <person name="Samudrala R."/>
            <person name="Wang J."/>
            <person name="Wong G.K."/>
            <person name="Yang H."/>
        </authorList>
    </citation>
    <scope>NUCLEOTIDE SEQUENCE [LARGE SCALE GENOMIC DNA]</scope>
    <source>
        <strain evidence="4">cv. 93-11</strain>
    </source>
</reference>
<feature type="region of interest" description="Disordered" evidence="1">
    <location>
        <begin position="217"/>
        <end position="248"/>
    </location>
</feature>
<sequence>MASPASRCVLLDPGVPDYVFSIGPTEQGWASIDLKKKRYQGCGRYGPLLAESVKLYVRLAEEHPALSRLAICADKNIIRNIVAEELKKKKASKAAESSSPGLMVPDLAIRAIEFDKIDEISGVTARVEVADKNLMVLSLSFVFTSSKHYLLYDAIHASMSMIPIPNWCCDIYLPSNPLPVRYGDEYALVLFAKNYPYKREGRSTCIDLLYLWTPPKSSSPPTLLPPPPPPPREKMYPNPSGEPWHTRKPRFSKETPASFCHHVKFTSSSHAFWADLTKGVLCCRIKDLLDSFFVHFDFIELPPGCKSDALDDSDTGPAEMFRTMGCSTGDLIKFVSISFDDSVPEDDKTVTEWTLDMGTLQWTKGEELRFGTLWELDDFKKDGLPETEPVYPLLSMEEGDGGDLYFILSRPIMRWEDPAVHHVCRFNMTSKKLVSNPLSWRPDKIVPSGLLGCEFFRHLDSQRLVPDNRKMDAGKVQSWVEMESALEEVDESMQREISRKQMGVLCCRIKDLLDSFFVHFDFIELPPGCKSDALDDSDTGPAEMFRTMGCSTGDLIKFVSISFDDSVPEDDKTVTEWTLDMGTLQWTKGEELRFGTLWELDDFKKDGLPETEPVYPLLSMEEGDGGDLYFILSRPIMRWEDPAVHHVCRFNMTSKKLVSNPLSWRPDKIVPSGLLGCEFFRHLDSQRLVPDNRKMDAGKVQSWVEMESALEEVDESMQREISRKQMVWSGSQLDLFCQAN</sequence>